<gene>
    <name evidence="1" type="ORF">E2C01_081412</name>
</gene>
<sequence>MPRQQVSNASQSLLRALSCRSRREVPQCGGIPWNAFRSGKGYSTPAMPADIRQRKETAVMEKKKK</sequence>
<keyword evidence="2" id="KW-1185">Reference proteome</keyword>
<proteinExistence type="predicted"/>
<evidence type="ECO:0000313" key="1">
    <source>
        <dbReference type="EMBL" id="MPC86579.1"/>
    </source>
</evidence>
<name>A0A5B7IWK6_PORTR</name>
<dbReference type="Proteomes" id="UP000324222">
    <property type="component" value="Unassembled WGS sequence"/>
</dbReference>
<accession>A0A5B7IWK6</accession>
<evidence type="ECO:0000313" key="2">
    <source>
        <dbReference type="Proteomes" id="UP000324222"/>
    </source>
</evidence>
<reference evidence="1 2" key="1">
    <citation type="submission" date="2019-05" db="EMBL/GenBank/DDBJ databases">
        <title>Another draft genome of Portunus trituberculatus and its Hox gene families provides insights of decapod evolution.</title>
        <authorList>
            <person name="Jeong J.-H."/>
            <person name="Song I."/>
            <person name="Kim S."/>
            <person name="Choi T."/>
            <person name="Kim D."/>
            <person name="Ryu S."/>
            <person name="Kim W."/>
        </authorList>
    </citation>
    <scope>NUCLEOTIDE SEQUENCE [LARGE SCALE GENOMIC DNA]</scope>
    <source>
        <tissue evidence="1">Muscle</tissue>
    </source>
</reference>
<protein>
    <submittedName>
        <fullName evidence="1">Uncharacterized protein</fullName>
    </submittedName>
</protein>
<dbReference type="AlphaFoldDB" id="A0A5B7IWK6"/>
<dbReference type="EMBL" id="VSRR010071901">
    <property type="protein sequence ID" value="MPC86579.1"/>
    <property type="molecule type" value="Genomic_DNA"/>
</dbReference>
<comment type="caution">
    <text evidence="1">The sequence shown here is derived from an EMBL/GenBank/DDBJ whole genome shotgun (WGS) entry which is preliminary data.</text>
</comment>
<organism evidence="1 2">
    <name type="scientific">Portunus trituberculatus</name>
    <name type="common">Swimming crab</name>
    <name type="synonym">Neptunus trituberculatus</name>
    <dbReference type="NCBI Taxonomy" id="210409"/>
    <lineage>
        <taxon>Eukaryota</taxon>
        <taxon>Metazoa</taxon>
        <taxon>Ecdysozoa</taxon>
        <taxon>Arthropoda</taxon>
        <taxon>Crustacea</taxon>
        <taxon>Multicrustacea</taxon>
        <taxon>Malacostraca</taxon>
        <taxon>Eumalacostraca</taxon>
        <taxon>Eucarida</taxon>
        <taxon>Decapoda</taxon>
        <taxon>Pleocyemata</taxon>
        <taxon>Brachyura</taxon>
        <taxon>Eubrachyura</taxon>
        <taxon>Portunoidea</taxon>
        <taxon>Portunidae</taxon>
        <taxon>Portuninae</taxon>
        <taxon>Portunus</taxon>
    </lineage>
</organism>